<evidence type="ECO:0000256" key="2">
    <source>
        <dbReference type="ARBA" id="ARBA00022771"/>
    </source>
</evidence>
<keyword evidence="5" id="KW-0175">Coiled coil</keyword>
<feature type="region of interest" description="Disordered" evidence="6">
    <location>
        <begin position="715"/>
        <end position="750"/>
    </location>
</feature>
<keyword evidence="3" id="KW-0862">Zinc</keyword>
<name>A0A024TDA1_9STRA</name>
<dbReference type="RefSeq" id="XP_008879834.1">
    <property type="nucleotide sequence ID" value="XM_008881612.1"/>
</dbReference>
<dbReference type="VEuPathDB" id="FungiDB:H310_13946"/>
<evidence type="ECO:0000256" key="3">
    <source>
        <dbReference type="ARBA" id="ARBA00022833"/>
    </source>
</evidence>
<dbReference type="InterPro" id="IPR000433">
    <property type="entry name" value="Znf_ZZ"/>
</dbReference>
<feature type="region of interest" description="Disordered" evidence="6">
    <location>
        <begin position="234"/>
        <end position="253"/>
    </location>
</feature>
<protein>
    <recommendedName>
        <fullName evidence="7">ZZ-type domain-containing protein</fullName>
    </recommendedName>
</protein>
<feature type="region of interest" description="Disordered" evidence="6">
    <location>
        <begin position="134"/>
        <end position="172"/>
    </location>
</feature>
<dbReference type="CDD" id="cd02249">
    <property type="entry name" value="ZZ"/>
    <property type="match status" value="1"/>
</dbReference>
<dbReference type="AlphaFoldDB" id="A0A024TDA1"/>
<feature type="compositionally biased region" description="Low complexity" evidence="6">
    <location>
        <begin position="721"/>
        <end position="735"/>
    </location>
</feature>
<dbReference type="GO" id="GO:0008270">
    <property type="term" value="F:zinc ion binding"/>
    <property type="evidence" value="ECO:0007669"/>
    <property type="project" value="UniProtKB-KW"/>
</dbReference>
<dbReference type="SMART" id="SM00291">
    <property type="entry name" value="ZnF_ZZ"/>
    <property type="match status" value="1"/>
</dbReference>
<dbReference type="Pfam" id="PF00569">
    <property type="entry name" value="ZZ"/>
    <property type="match status" value="1"/>
</dbReference>
<proteinExistence type="predicted"/>
<accession>A0A024TDA1</accession>
<evidence type="ECO:0000256" key="6">
    <source>
        <dbReference type="SAM" id="MobiDB-lite"/>
    </source>
</evidence>
<dbReference type="PROSITE" id="PS01357">
    <property type="entry name" value="ZF_ZZ_1"/>
    <property type="match status" value="1"/>
</dbReference>
<evidence type="ECO:0000256" key="1">
    <source>
        <dbReference type="ARBA" id="ARBA00022723"/>
    </source>
</evidence>
<dbReference type="PANTHER" id="PTHR20930">
    <property type="entry name" value="OVARIAN CARCINOMA ANTIGEN CA125-RELATED"/>
    <property type="match status" value="1"/>
</dbReference>
<dbReference type="PANTHER" id="PTHR20930:SF0">
    <property type="entry name" value="PROTEIN ILRUN"/>
    <property type="match status" value="1"/>
</dbReference>
<dbReference type="OrthoDB" id="661148at2759"/>
<evidence type="ECO:0000313" key="8">
    <source>
        <dbReference type="EMBL" id="ETV91566.1"/>
    </source>
</evidence>
<feature type="coiled-coil region" evidence="5">
    <location>
        <begin position="17"/>
        <end position="103"/>
    </location>
</feature>
<dbReference type="EMBL" id="KI914009">
    <property type="protein sequence ID" value="ETV91566.1"/>
    <property type="molecule type" value="Genomic_DNA"/>
</dbReference>
<evidence type="ECO:0000256" key="4">
    <source>
        <dbReference type="PROSITE-ProRule" id="PRU00228"/>
    </source>
</evidence>
<gene>
    <name evidence="8" type="ORF">H310_13946</name>
</gene>
<dbReference type="SUPFAM" id="SSF57850">
    <property type="entry name" value="RING/U-box"/>
    <property type="match status" value="1"/>
</dbReference>
<organism evidence="8">
    <name type="scientific">Aphanomyces invadans</name>
    <dbReference type="NCBI Taxonomy" id="157072"/>
    <lineage>
        <taxon>Eukaryota</taxon>
        <taxon>Sar</taxon>
        <taxon>Stramenopiles</taxon>
        <taxon>Oomycota</taxon>
        <taxon>Saprolegniomycetes</taxon>
        <taxon>Saprolegniales</taxon>
        <taxon>Verrucalvaceae</taxon>
        <taxon>Aphanomyces</taxon>
    </lineage>
</organism>
<feature type="coiled-coil region" evidence="5">
    <location>
        <begin position="175"/>
        <end position="234"/>
    </location>
</feature>
<dbReference type="GeneID" id="20090996"/>
<dbReference type="Gene3D" id="3.30.60.90">
    <property type="match status" value="1"/>
</dbReference>
<dbReference type="STRING" id="157072.A0A024TDA1"/>
<dbReference type="PROSITE" id="PS50135">
    <property type="entry name" value="ZF_ZZ_2"/>
    <property type="match status" value="1"/>
</dbReference>
<evidence type="ECO:0000259" key="7">
    <source>
        <dbReference type="PROSITE" id="PS50135"/>
    </source>
</evidence>
<reference evidence="8" key="1">
    <citation type="submission" date="2013-12" db="EMBL/GenBank/DDBJ databases">
        <title>The Genome Sequence of Aphanomyces invadans NJM9701.</title>
        <authorList>
            <consortium name="The Broad Institute Genomics Platform"/>
            <person name="Russ C."/>
            <person name="Tyler B."/>
            <person name="van West P."/>
            <person name="Dieguez-Uribeondo J."/>
            <person name="Young S.K."/>
            <person name="Zeng Q."/>
            <person name="Gargeya S."/>
            <person name="Fitzgerald M."/>
            <person name="Abouelleil A."/>
            <person name="Alvarado L."/>
            <person name="Chapman S.B."/>
            <person name="Gainer-Dewar J."/>
            <person name="Goldberg J."/>
            <person name="Griggs A."/>
            <person name="Gujja S."/>
            <person name="Hansen M."/>
            <person name="Howarth C."/>
            <person name="Imamovic A."/>
            <person name="Ireland A."/>
            <person name="Larimer J."/>
            <person name="McCowan C."/>
            <person name="Murphy C."/>
            <person name="Pearson M."/>
            <person name="Poon T.W."/>
            <person name="Priest M."/>
            <person name="Roberts A."/>
            <person name="Saif S."/>
            <person name="Shea T."/>
            <person name="Sykes S."/>
            <person name="Wortman J."/>
            <person name="Nusbaum C."/>
            <person name="Birren B."/>
        </authorList>
    </citation>
    <scope>NUCLEOTIDE SEQUENCE [LARGE SCALE GENOMIC DNA]</scope>
    <source>
        <strain evidence="8">NJM9701</strain>
    </source>
</reference>
<sequence length="757" mass="85227">MDDERPSLMHRQSMHSNEDMYARKQNAIEQNKLLQEQLVGKMRELSFLETEYVKTKREATEWKKKFDYVFRENELLSVETAKLDAAQKQIGFLHQEIQFKTEETEALRGLVTALEASNKKNRRRNMDSLNTAISTAATSNRSSSGSESGDARKSDKENPEVSALRNENSALVKDLDRKDHELKMKDDEIKVLKDRVHELETTLDNEQAMQVSRLKENQETISRLEMQLARHNNHDVRASNDSINNTPPSTPPPMPPQQFYHNDEDDIMSCKWKLHSDVVPTSAIPYDPAVLDRFLEKVPFAHRDGASRILRVLLGTNERLSMETNMVLQNVSAEVVTELKSTILPWLKTKHHVKVAYYSLQRQIIATDVKLVLEPREQEFIQTQNSECGSHVFMGPSLTDAPHKLVLHTKRMLHAERARFVSFPDADHHAAAGEETLELEPIPQTLFRRLSNASSFSGEADAASSRRGGFLSNSFLGGPSTPAVAVAGAPGGGDSRGGGLTKSFLGSIATAAKTVVRKNFEKKFTHQGTRCAVCSVSPIVGDRFRCATCEGYDLCSNCYAFGAHGLENTDDMFGRVQELVLARCPRLAQEAELLELLRFEICRSNLRKFSFVANWLADIIQGRSTKDLRARAIEVPSIRREIRKQFVPLLMMVVSDRLDIEVKTEWELELNSELEKNLKTGHNACLEVLRIWVADKFSTTSPFVERSLHRYKEGDDDSMDAPLAAAPTAPHADSAIHTPHGDGSDDNQDGKYIFQEV</sequence>
<feature type="compositionally biased region" description="Low complexity" evidence="6">
    <location>
        <begin position="134"/>
        <end position="148"/>
    </location>
</feature>
<feature type="compositionally biased region" description="Basic and acidic residues" evidence="6">
    <location>
        <begin position="149"/>
        <end position="159"/>
    </location>
</feature>
<feature type="domain" description="ZZ-type" evidence="7">
    <location>
        <begin position="526"/>
        <end position="581"/>
    </location>
</feature>
<dbReference type="InterPro" id="IPR043145">
    <property type="entry name" value="Znf_ZZ_sf"/>
</dbReference>
<keyword evidence="2 4" id="KW-0863">Zinc-finger</keyword>
<evidence type="ECO:0000256" key="5">
    <source>
        <dbReference type="SAM" id="Coils"/>
    </source>
</evidence>
<dbReference type="eggNOG" id="ENOG502S77W">
    <property type="taxonomic scope" value="Eukaryota"/>
</dbReference>
<keyword evidence="1" id="KW-0479">Metal-binding</keyword>